<comment type="subcellular location">
    <subcellularLocation>
        <location evidence="1 9">Cell inner membrane</location>
        <topology evidence="1 9">Single-pass membrane protein</topology>
    </subcellularLocation>
</comment>
<dbReference type="Proteomes" id="UP000255108">
    <property type="component" value="Unassembled WGS sequence"/>
</dbReference>
<keyword evidence="13" id="KW-0645">Protease</keyword>
<dbReference type="GO" id="GO:0008233">
    <property type="term" value="F:peptidase activity"/>
    <property type="evidence" value="ECO:0007669"/>
    <property type="project" value="UniProtKB-KW"/>
</dbReference>
<dbReference type="InterPro" id="IPR010129">
    <property type="entry name" value="T1SS_HlyD"/>
</dbReference>
<dbReference type="Gene3D" id="1.10.287.470">
    <property type="entry name" value="Helix hairpin bin"/>
    <property type="match status" value="1"/>
</dbReference>
<evidence type="ECO:0000256" key="9">
    <source>
        <dbReference type="RuleBase" id="RU365093"/>
    </source>
</evidence>
<feature type="domain" description="AprE-like long alpha-helical hairpin" evidence="10">
    <location>
        <begin position="104"/>
        <end position="289"/>
    </location>
</feature>
<keyword evidence="5 9" id="KW-0997">Cell inner membrane</keyword>
<keyword evidence="3 9" id="KW-0813">Transport</keyword>
<reference evidence="12 14" key="1">
    <citation type="submission" date="2018-06" db="EMBL/GenBank/DDBJ databases">
        <authorList>
            <consortium name="Pathogen Informatics"/>
            <person name="Doyle S."/>
        </authorList>
    </citation>
    <scope>NUCLEOTIDE SEQUENCE [LARGE SCALE GENOMIC DNA]</scope>
    <source>
        <strain evidence="12 14">NCTC11159</strain>
    </source>
</reference>
<dbReference type="RefSeq" id="WP_115229134.1">
    <property type="nucleotide sequence ID" value="NZ_CAWOLO010000008.1"/>
</dbReference>
<evidence type="ECO:0000256" key="5">
    <source>
        <dbReference type="ARBA" id="ARBA00022519"/>
    </source>
</evidence>
<dbReference type="OrthoDB" id="9775513at2"/>
<keyword evidence="15" id="KW-1185">Reference proteome</keyword>
<dbReference type="Pfam" id="PF25994">
    <property type="entry name" value="HH_AprE"/>
    <property type="match status" value="1"/>
</dbReference>
<evidence type="ECO:0000256" key="2">
    <source>
        <dbReference type="ARBA" id="ARBA00009477"/>
    </source>
</evidence>
<evidence type="ECO:0000313" key="15">
    <source>
        <dbReference type="Proteomes" id="UP000295794"/>
    </source>
</evidence>
<dbReference type="GO" id="GO:0006508">
    <property type="term" value="P:proteolysis"/>
    <property type="evidence" value="ECO:0007669"/>
    <property type="project" value="UniProtKB-KW"/>
</dbReference>
<feature type="transmembrane region" description="Helical" evidence="9">
    <location>
        <begin position="29"/>
        <end position="47"/>
    </location>
</feature>
<evidence type="ECO:0000313" key="12">
    <source>
        <dbReference type="EMBL" id="STR45288.1"/>
    </source>
</evidence>
<dbReference type="EMBL" id="UGHR01000004">
    <property type="protein sequence ID" value="STR45288.1"/>
    <property type="molecule type" value="Genomic_DNA"/>
</dbReference>
<reference evidence="13 15" key="2">
    <citation type="submission" date="2019-03" db="EMBL/GenBank/DDBJ databases">
        <title>Genomic Encyclopedia of Type Strains, Phase IV (KMG-IV): sequencing the most valuable type-strain genomes for metagenomic binning, comparative biology and taxonomic classification.</title>
        <authorList>
            <person name="Goeker M."/>
        </authorList>
    </citation>
    <scope>NUCLEOTIDE SEQUENCE [LARGE SCALE GENOMIC DNA]</scope>
    <source>
        <strain evidence="13 15">DSM 3764</strain>
    </source>
</reference>
<dbReference type="GO" id="GO:0005886">
    <property type="term" value="C:plasma membrane"/>
    <property type="evidence" value="ECO:0007669"/>
    <property type="project" value="UniProtKB-SubCell"/>
</dbReference>
<dbReference type="InterPro" id="IPR006144">
    <property type="entry name" value="Secretion_HlyD_CS"/>
</dbReference>
<dbReference type="InterPro" id="IPR050739">
    <property type="entry name" value="MFP"/>
</dbReference>
<evidence type="ECO:0000256" key="3">
    <source>
        <dbReference type="ARBA" id="ARBA00022448"/>
    </source>
</evidence>
<comment type="similarity">
    <text evidence="2 9">Belongs to the membrane fusion protein (MFP) (TC 8.A.1) family.</text>
</comment>
<dbReference type="PANTHER" id="PTHR30386:SF17">
    <property type="entry name" value="ALKALINE PROTEASE SECRETION PROTEIN APRE"/>
    <property type="match status" value="1"/>
</dbReference>
<name>A0A377SVD0_9NEIS</name>
<gene>
    <name evidence="12" type="primary">prsE</name>
    <name evidence="13" type="ORF">EV682_10851</name>
    <name evidence="12" type="ORF">NCTC11159_03849</name>
</gene>
<sequence>MLKLATKKSPEPILDVNDALTDTKSVTRLGLFILLFGLGGFLIWAIFAPLDEGVPTNGVVSVESKRKAIQHLQGGVISKILVKEGAEVQANQPLVLLDQTQINAVLSTVQNNYWQTQALADRLYAELKHAPKINFNEKLLKATNPQAKEIMNTQMQLFDTRRTVLVNEGNILQQSIAGINEQITGLRALKDGRKQQMSLLEKDIAGLRELVNDGYAPRSRLFEMERLFAQLSGEYGEGLGRIEQASRQKGELSLKILQRTQEFDKEAETQYSQIQGDLNRWSNEIKAKEEDLSRSVLRSPAAGRVVGMNVHTVGGIIRPGETLMEIVPENDELVIEIQLPPHLIDKVHPGLLADIRFSSLGNKGTPPILEGELTSISADRIVDPRGNAYFSAKVVVTKNGLAKLSKEKLAIQPGMSTEVIIKTGERSLLDYIVRPLLNRLAFSFTEK</sequence>
<dbReference type="EMBL" id="SMBT01000008">
    <property type="protein sequence ID" value="TCU85028.1"/>
    <property type="molecule type" value="Genomic_DNA"/>
</dbReference>
<evidence type="ECO:0000256" key="8">
    <source>
        <dbReference type="ARBA" id="ARBA00023136"/>
    </source>
</evidence>
<dbReference type="Pfam" id="PF26002">
    <property type="entry name" value="Beta-barrel_AprE"/>
    <property type="match status" value="1"/>
</dbReference>
<evidence type="ECO:0000256" key="6">
    <source>
        <dbReference type="ARBA" id="ARBA00022692"/>
    </source>
</evidence>
<protein>
    <recommendedName>
        <fullName evidence="9">Membrane fusion protein (MFP) family protein</fullName>
    </recommendedName>
</protein>
<evidence type="ECO:0000313" key="13">
    <source>
        <dbReference type="EMBL" id="TCU85028.1"/>
    </source>
</evidence>
<evidence type="ECO:0000259" key="11">
    <source>
        <dbReference type="Pfam" id="PF26002"/>
    </source>
</evidence>
<evidence type="ECO:0000313" key="14">
    <source>
        <dbReference type="Proteomes" id="UP000255108"/>
    </source>
</evidence>
<evidence type="ECO:0000259" key="10">
    <source>
        <dbReference type="Pfam" id="PF25994"/>
    </source>
</evidence>
<proteinExistence type="inferred from homology"/>
<keyword evidence="13" id="KW-0378">Hydrolase</keyword>
<dbReference type="AlphaFoldDB" id="A0A377SVD0"/>
<dbReference type="InterPro" id="IPR058781">
    <property type="entry name" value="HH_AprE-like"/>
</dbReference>
<evidence type="ECO:0000256" key="7">
    <source>
        <dbReference type="ARBA" id="ARBA00022989"/>
    </source>
</evidence>
<dbReference type="NCBIfam" id="TIGR01843">
    <property type="entry name" value="type_I_hlyD"/>
    <property type="match status" value="1"/>
</dbReference>
<dbReference type="Gene3D" id="2.40.50.100">
    <property type="match status" value="1"/>
</dbReference>
<keyword evidence="6 9" id="KW-0812">Transmembrane</keyword>
<dbReference type="Proteomes" id="UP000295794">
    <property type="component" value="Unassembled WGS sequence"/>
</dbReference>
<dbReference type="PANTHER" id="PTHR30386">
    <property type="entry name" value="MEMBRANE FUSION SUBUNIT OF EMRAB-TOLC MULTIDRUG EFFLUX PUMP"/>
    <property type="match status" value="1"/>
</dbReference>
<feature type="domain" description="AprE-like beta-barrel" evidence="11">
    <location>
        <begin position="333"/>
        <end position="424"/>
    </location>
</feature>
<dbReference type="GO" id="GO:0009306">
    <property type="term" value="P:protein secretion"/>
    <property type="evidence" value="ECO:0007669"/>
    <property type="project" value="InterPro"/>
</dbReference>
<organism evidence="12 14">
    <name type="scientific">Iodobacter fluviatilis</name>
    <dbReference type="NCBI Taxonomy" id="537"/>
    <lineage>
        <taxon>Bacteria</taxon>
        <taxon>Pseudomonadati</taxon>
        <taxon>Pseudomonadota</taxon>
        <taxon>Betaproteobacteria</taxon>
        <taxon>Neisseriales</taxon>
        <taxon>Chitinibacteraceae</taxon>
        <taxon>Iodobacter</taxon>
    </lineage>
</organism>
<dbReference type="PROSITE" id="PS00543">
    <property type="entry name" value="HLYD_FAMILY"/>
    <property type="match status" value="1"/>
</dbReference>
<evidence type="ECO:0000256" key="4">
    <source>
        <dbReference type="ARBA" id="ARBA00022475"/>
    </source>
</evidence>
<keyword evidence="4 9" id="KW-1003">Cell membrane</keyword>
<keyword evidence="7 9" id="KW-1133">Transmembrane helix</keyword>
<keyword evidence="8 9" id="KW-0472">Membrane</keyword>
<dbReference type="InterPro" id="IPR058982">
    <property type="entry name" value="Beta-barrel_AprE"/>
</dbReference>
<dbReference type="Gene3D" id="2.40.30.170">
    <property type="match status" value="1"/>
</dbReference>
<accession>A0A377SVD0</accession>
<evidence type="ECO:0000256" key="1">
    <source>
        <dbReference type="ARBA" id="ARBA00004377"/>
    </source>
</evidence>
<dbReference type="PRINTS" id="PR01490">
    <property type="entry name" value="RTXTOXIND"/>
</dbReference>